<feature type="compositionally biased region" description="Basic and acidic residues" evidence="2">
    <location>
        <begin position="325"/>
        <end position="338"/>
    </location>
</feature>
<proteinExistence type="predicted"/>
<dbReference type="AlphaFoldDB" id="A0AAJ0LUK3"/>
<comment type="caution">
    <text evidence="3">The sequence shown here is derived from an EMBL/GenBank/DDBJ whole genome shotgun (WGS) entry which is preliminary data.</text>
</comment>
<dbReference type="Proteomes" id="UP001271007">
    <property type="component" value="Unassembled WGS sequence"/>
</dbReference>
<evidence type="ECO:0000313" key="4">
    <source>
        <dbReference type="Proteomes" id="UP001271007"/>
    </source>
</evidence>
<evidence type="ECO:0000256" key="2">
    <source>
        <dbReference type="SAM" id="MobiDB-lite"/>
    </source>
</evidence>
<dbReference type="EMBL" id="JAWDJX010000007">
    <property type="protein sequence ID" value="KAK3055977.1"/>
    <property type="molecule type" value="Genomic_DNA"/>
</dbReference>
<feature type="region of interest" description="Disordered" evidence="2">
    <location>
        <begin position="156"/>
        <end position="199"/>
    </location>
</feature>
<feature type="coiled-coil region" evidence="1">
    <location>
        <begin position="14"/>
        <end position="41"/>
    </location>
</feature>
<reference evidence="3" key="1">
    <citation type="submission" date="2023-04" db="EMBL/GenBank/DDBJ databases">
        <title>Black Yeasts Isolated from many extreme environments.</title>
        <authorList>
            <person name="Coleine C."/>
            <person name="Stajich J.E."/>
            <person name="Selbmann L."/>
        </authorList>
    </citation>
    <scope>NUCLEOTIDE SEQUENCE</scope>
    <source>
        <strain evidence="3">CCFEE 5312</strain>
    </source>
</reference>
<keyword evidence="4" id="KW-1185">Reference proteome</keyword>
<feature type="compositionally biased region" description="Acidic residues" evidence="2">
    <location>
        <begin position="169"/>
        <end position="180"/>
    </location>
</feature>
<organism evidence="3 4">
    <name type="scientific">Extremus antarcticus</name>
    <dbReference type="NCBI Taxonomy" id="702011"/>
    <lineage>
        <taxon>Eukaryota</taxon>
        <taxon>Fungi</taxon>
        <taxon>Dikarya</taxon>
        <taxon>Ascomycota</taxon>
        <taxon>Pezizomycotina</taxon>
        <taxon>Dothideomycetes</taxon>
        <taxon>Dothideomycetidae</taxon>
        <taxon>Mycosphaerellales</taxon>
        <taxon>Extremaceae</taxon>
        <taxon>Extremus</taxon>
    </lineage>
</organism>
<accession>A0AAJ0LUK3</accession>
<evidence type="ECO:0000313" key="3">
    <source>
        <dbReference type="EMBL" id="KAK3055977.1"/>
    </source>
</evidence>
<sequence length="338" mass="38590">MAHLADLPDVMGTLFTLKNQVQDAKGKLVSAREESAALREEQADLLHSLAEKEKTISRLKCRLTDEVQTQRKEVWRLARMYKSGRDPKIDRLKKQYAGPFIKSEKPGKAPEFAPAKEAQRTGKGITLRDMAKDFHPSPVRPDIISNHEWKVGRTEPLDTDRRQVTGQDEIPEGEPMEEDEISPRLSSFPAGRHDSLPVGTTIPERLASLKRRRSDFPAASHYFLPGDPRRDSLDDNIFARHKRPKQEPTELHRTIRRKPVCVSCWKENGICDFDSQCKRCRFQGIPCVHKLCSDNKCVSERCPCLHVGEWDEKDKSWILEPGRMPPKDRVTGRRGDGA</sequence>
<evidence type="ECO:0000256" key="1">
    <source>
        <dbReference type="SAM" id="Coils"/>
    </source>
</evidence>
<protein>
    <recommendedName>
        <fullName evidence="5">Zn(2)-C6 fungal-type domain-containing protein</fullName>
    </recommendedName>
</protein>
<keyword evidence="1" id="KW-0175">Coiled coil</keyword>
<name>A0AAJ0LUK3_9PEZI</name>
<feature type="region of interest" description="Disordered" evidence="2">
    <location>
        <begin position="318"/>
        <end position="338"/>
    </location>
</feature>
<evidence type="ECO:0008006" key="5">
    <source>
        <dbReference type="Google" id="ProtNLM"/>
    </source>
</evidence>
<gene>
    <name evidence="3" type="ORF">LTR09_003211</name>
</gene>